<dbReference type="InterPro" id="IPR025202">
    <property type="entry name" value="PLD-like_dom"/>
</dbReference>
<proteinExistence type="inferred from homology"/>
<dbReference type="PANTHER" id="PTHR21248:SF22">
    <property type="entry name" value="PHOSPHOLIPASE D"/>
    <property type="match status" value="1"/>
</dbReference>
<feature type="domain" description="PLD phosphodiesterase" evidence="13">
    <location>
        <begin position="213"/>
        <end position="240"/>
    </location>
</feature>
<keyword evidence="8" id="KW-0443">Lipid metabolism</keyword>
<name>A0A7G9Z7Q9_9EURY</name>
<evidence type="ECO:0000256" key="1">
    <source>
        <dbReference type="ARBA" id="ARBA00004651"/>
    </source>
</evidence>
<keyword evidence="4 14" id="KW-0808">Transferase</keyword>
<organism evidence="14">
    <name type="scientific">Candidatus Methanophaga sp. ANME-1 ERB7</name>
    <dbReference type="NCBI Taxonomy" id="2759913"/>
    <lineage>
        <taxon>Archaea</taxon>
        <taxon>Methanobacteriati</taxon>
        <taxon>Methanobacteriota</taxon>
        <taxon>Stenosarchaea group</taxon>
        <taxon>Methanomicrobia</taxon>
        <taxon>Candidatus Methanophagales</taxon>
        <taxon>Candidatus Methanophagaceae</taxon>
        <taxon>Candidatus Methanophaga</taxon>
    </lineage>
</organism>
<dbReference type="GO" id="GO:0005886">
    <property type="term" value="C:plasma membrane"/>
    <property type="evidence" value="ECO:0007669"/>
    <property type="project" value="UniProtKB-SubCell"/>
</dbReference>
<dbReference type="SMART" id="SM00155">
    <property type="entry name" value="PLDc"/>
    <property type="match status" value="2"/>
</dbReference>
<dbReference type="CDD" id="cd09112">
    <property type="entry name" value="PLDc_CLS_2"/>
    <property type="match status" value="1"/>
</dbReference>
<dbReference type="EC" id="2.7.8.-" evidence="14"/>
<dbReference type="CDD" id="cd09110">
    <property type="entry name" value="PLDc_CLS_1"/>
    <property type="match status" value="1"/>
</dbReference>
<evidence type="ECO:0000256" key="6">
    <source>
        <dbReference type="ARBA" id="ARBA00022737"/>
    </source>
</evidence>
<evidence type="ECO:0000256" key="12">
    <source>
        <dbReference type="SAM" id="Phobius"/>
    </source>
</evidence>
<dbReference type="Pfam" id="PF13091">
    <property type="entry name" value="PLDc_2"/>
    <property type="match status" value="2"/>
</dbReference>
<accession>A0A7G9Z7Q9</accession>
<protein>
    <submittedName>
        <fullName evidence="14">Cardiolipin synthase</fullName>
        <ecNumber evidence="14">2.7.8.-</ecNumber>
    </submittedName>
</protein>
<dbReference type="InterPro" id="IPR027379">
    <property type="entry name" value="CLS_N"/>
</dbReference>
<dbReference type="PROSITE" id="PS50035">
    <property type="entry name" value="PLD"/>
    <property type="match status" value="2"/>
</dbReference>
<keyword evidence="6" id="KW-0677">Repeat</keyword>
<comment type="subcellular location">
    <subcellularLocation>
        <location evidence="1">Cell membrane</location>
        <topology evidence="1">Multi-pass membrane protein</topology>
    </subcellularLocation>
</comment>
<sequence length="477" mass="53927">MTILLINLLFAIGLVFFERKNPSATLAWLAVLFFIPILGFILYLIFGQTFHREKMFKVKAELDKEAKSLFKEQLGELQEYKASPSDDELDKYLAMAHMLLVNDMALLSENNQIQVYTDGNDKFNALQDAIKNATQHIHIEYYIIRNDDLGHKIVAALAAKAKEGVEVRLIYDGLGCARLPRNFFKELTDAGGQVAGFFERKIPLLNIRVNYNKNYRDHRKIVVIDGTTGFVGGFNIGDEYLGKGPLGYWRDTHLKLNGYAVDMLQIRFFQDWSFVAKEVLDFEPTYFPEQEEVTGDASVQIVSCGPDTQWEPIKKGFIALINSATETIYIQSPYFVLDESVMEALKIAALTGVDVRIMIPCKPDHPLVYWASYANVGELLDAGARAYTYDNGFIHSKTVVVDGLASSVGTANWDVRSFRLNFETNAFIYGREIAAVLKTAFENDINKSTEITKQLYSERSTRVKIKESISRLFSAAL</sequence>
<dbReference type="GO" id="GO:0032049">
    <property type="term" value="P:cardiolipin biosynthetic process"/>
    <property type="evidence" value="ECO:0007669"/>
    <property type="project" value="InterPro"/>
</dbReference>
<dbReference type="EMBL" id="MT631652">
    <property type="protein sequence ID" value="QNO56293.1"/>
    <property type="molecule type" value="Genomic_DNA"/>
</dbReference>
<gene>
    <name evidence="14" type="ORF">HFIEAGJK_00010</name>
</gene>
<evidence type="ECO:0000256" key="3">
    <source>
        <dbReference type="ARBA" id="ARBA00022516"/>
    </source>
</evidence>
<dbReference type="AlphaFoldDB" id="A0A7G9Z7Q9"/>
<dbReference type="InterPro" id="IPR030874">
    <property type="entry name" value="Cardiolipin_synth_Firmi"/>
</dbReference>
<dbReference type="InterPro" id="IPR022924">
    <property type="entry name" value="Cardiolipin_synthase"/>
</dbReference>
<keyword evidence="2" id="KW-1003">Cell membrane</keyword>
<evidence type="ECO:0000256" key="5">
    <source>
        <dbReference type="ARBA" id="ARBA00022692"/>
    </source>
</evidence>
<evidence type="ECO:0000256" key="2">
    <source>
        <dbReference type="ARBA" id="ARBA00022475"/>
    </source>
</evidence>
<evidence type="ECO:0000256" key="10">
    <source>
        <dbReference type="ARBA" id="ARBA00023209"/>
    </source>
</evidence>
<dbReference type="HAMAP" id="MF_01916">
    <property type="entry name" value="Cardiolipin_synth_Cls"/>
    <property type="match status" value="1"/>
</dbReference>
<keyword evidence="10" id="KW-0594">Phospholipid biosynthesis</keyword>
<keyword evidence="11" id="KW-1208">Phospholipid metabolism</keyword>
<keyword evidence="5 12" id="KW-0812">Transmembrane</keyword>
<dbReference type="InterPro" id="IPR001736">
    <property type="entry name" value="PLipase_D/transphosphatidylase"/>
</dbReference>
<evidence type="ECO:0000259" key="13">
    <source>
        <dbReference type="PROSITE" id="PS50035"/>
    </source>
</evidence>
<dbReference type="PANTHER" id="PTHR21248">
    <property type="entry name" value="CARDIOLIPIN SYNTHASE"/>
    <property type="match status" value="1"/>
</dbReference>
<dbReference type="SUPFAM" id="SSF56024">
    <property type="entry name" value="Phospholipase D/nuclease"/>
    <property type="match status" value="2"/>
</dbReference>
<keyword evidence="9 12" id="KW-0472">Membrane</keyword>
<dbReference type="Pfam" id="PF13396">
    <property type="entry name" value="PLDc_N"/>
    <property type="match status" value="1"/>
</dbReference>
<evidence type="ECO:0000256" key="4">
    <source>
        <dbReference type="ARBA" id="ARBA00022679"/>
    </source>
</evidence>
<evidence type="ECO:0000256" key="11">
    <source>
        <dbReference type="ARBA" id="ARBA00023264"/>
    </source>
</evidence>
<keyword evidence="7 12" id="KW-1133">Transmembrane helix</keyword>
<dbReference type="NCBIfam" id="TIGR04265">
    <property type="entry name" value="bac_cardiolipin"/>
    <property type="match status" value="1"/>
</dbReference>
<evidence type="ECO:0000256" key="9">
    <source>
        <dbReference type="ARBA" id="ARBA00023136"/>
    </source>
</evidence>
<dbReference type="Gene3D" id="3.30.870.10">
    <property type="entry name" value="Endonuclease Chain A"/>
    <property type="match status" value="2"/>
</dbReference>
<evidence type="ECO:0000256" key="7">
    <source>
        <dbReference type="ARBA" id="ARBA00022989"/>
    </source>
</evidence>
<evidence type="ECO:0000256" key="8">
    <source>
        <dbReference type="ARBA" id="ARBA00023098"/>
    </source>
</evidence>
<feature type="domain" description="PLD phosphodiesterase" evidence="13">
    <location>
        <begin position="390"/>
        <end position="417"/>
    </location>
</feature>
<feature type="transmembrane region" description="Helical" evidence="12">
    <location>
        <begin position="27"/>
        <end position="46"/>
    </location>
</feature>
<keyword evidence="3" id="KW-0444">Lipid biosynthesis</keyword>
<evidence type="ECO:0000313" key="14">
    <source>
        <dbReference type="EMBL" id="QNO56293.1"/>
    </source>
</evidence>
<dbReference type="FunFam" id="3.30.870.10:FF:000014">
    <property type="entry name" value="Cardiolipin synthase"/>
    <property type="match status" value="1"/>
</dbReference>
<dbReference type="GO" id="GO:0008808">
    <property type="term" value="F:cardiolipin synthase activity"/>
    <property type="evidence" value="ECO:0007669"/>
    <property type="project" value="InterPro"/>
</dbReference>
<reference evidence="14" key="1">
    <citation type="submission" date="2020-06" db="EMBL/GenBank/DDBJ databases">
        <title>Unique genomic features of the anaerobic methanotrophic archaea.</title>
        <authorList>
            <person name="Chadwick G.L."/>
            <person name="Skennerton C.T."/>
            <person name="Laso-Perez R."/>
            <person name="Leu A.O."/>
            <person name="Speth D.R."/>
            <person name="Yu H."/>
            <person name="Morgan-Lang C."/>
            <person name="Hatzenpichler R."/>
            <person name="Goudeau D."/>
            <person name="Malmstrom R."/>
            <person name="Brazelton W.J."/>
            <person name="Woyke T."/>
            <person name="Hallam S.J."/>
            <person name="Tyson G.W."/>
            <person name="Wegener G."/>
            <person name="Boetius A."/>
            <person name="Orphan V."/>
        </authorList>
    </citation>
    <scope>NUCLEOTIDE SEQUENCE</scope>
</reference>